<evidence type="ECO:0000256" key="1">
    <source>
        <dbReference type="SAM" id="MobiDB-lite"/>
    </source>
</evidence>
<dbReference type="EMBL" id="NMUH01005864">
    <property type="protein sequence ID" value="MQM13877.1"/>
    <property type="molecule type" value="Genomic_DNA"/>
</dbReference>
<keyword evidence="3" id="KW-1185">Reference proteome</keyword>
<feature type="compositionally biased region" description="Basic and acidic residues" evidence="1">
    <location>
        <begin position="163"/>
        <end position="172"/>
    </location>
</feature>
<gene>
    <name evidence="2" type="ORF">Taro_046804</name>
</gene>
<accession>A0A843WZL5</accession>
<dbReference type="Proteomes" id="UP000652761">
    <property type="component" value="Unassembled WGS sequence"/>
</dbReference>
<proteinExistence type="predicted"/>
<protein>
    <submittedName>
        <fullName evidence="2">Uncharacterized protein</fullName>
    </submittedName>
</protein>
<feature type="region of interest" description="Disordered" evidence="1">
    <location>
        <begin position="201"/>
        <end position="286"/>
    </location>
</feature>
<feature type="compositionally biased region" description="Basic and acidic residues" evidence="1">
    <location>
        <begin position="274"/>
        <end position="286"/>
    </location>
</feature>
<dbReference type="AlphaFoldDB" id="A0A843WZL5"/>
<organism evidence="2 3">
    <name type="scientific">Colocasia esculenta</name>
    <name type="common">Wild taro</name>
    <name type="synonym">Arum esculentum</name>
    <dbReference type="NCBI Taxonomy" id="4460"/>
    <lineage>
        <taxon>Eukaryota</taxon>
        <taxon>Viridiplantae</taxon>
        <taxon>Streptophyta</taxon>
        <taxon>Embryophyta</taxon>
        <taxon>Tracheophyta</taxon>
        <taxon>Spermatophyta</taxon>
        <taxon>Magnoliopsida</taxon>
        <taxon>Liliopsida</taxon>
        <taxon>Araceae</taxon>
        <taxon>Aroideae</taxon>
        <taxon>Colocasieae</taxon>
        <taxon>Colocasia</taxon>
    </lineage>
</organism>
<reference evidence="2" key="1">
    <citation type="submission" date="2017-07" db="EMBL/GenBank/DDBJ databases">
        <title>Taro Niue Genome Assembly and Annotation.</title>
        <authorList>
            <person name="Atibalentja N."/>
            <person name="Keating K."/>
            <person name="Fields C.J."/>
        </authorList>
    </citation>
    <scope>NUCLEOTIDE SEQUENCE</scope>
    <source>
        <strain evidence="2">Niue_2</strain>
        <tissue evidence="2">Leaf</tissue>
    </source>
</reference>
<comment type="caution">
    <text evidence="2">The sequence shown here is derived from an EMBL/GenBank/DDBJ whole genome shotgun (WGS) entry which is preliminary data.</text>
</comment>
<name>A0A843WZL5_COLES</name>
<evidence type="ECO:0000313" key="3">
    <source>
        <dbReference type="Proteomes" id="UP000652761"/>
    </source>
</evidence>
<feature type="region of interest" description="Disordered" evidence="1">
    <location>
        <begin position="163"/>
        <end position="182"/>
    </location>
</feature>
<feature type="region of interest" description="Disordered" evidence="1">
    <location>
        <begin position="1"/>
        <end position="60"/>
    </location>
</feature>
<feature type="compositionally biased region" description="Pro residues" evidence="1">
    <location>
        <begin position="259"/>
        <end position="271"/>
    </location>
</feature>
<sequence>MAPRRRPREGVAEQATRQEVGDAPPPQQTQPLPQDAHSGIVPPLPPPPQDEESLITTPKGCRNSLSPILSTAATHFAIIPSHSTPQSYSFHYQRSTEREEGDPDDLLERLHILGAVPTPGSHPNGAHLLLPSFLLFLHAFLQTSEIHEKLWFSGQFEDEKKVHTQHLPHSEDAAEEGDATGDASVCADVTSVYRGAHGDRDTSKVHILKPKIPGQHPQSKTTIPDFVPPWSPNGGQTAHRPNWSDLNPHPKTTSDRLPEPPFFPTTAPPARPNEQCDRRKYDGQHE</sequence>
<evidence type="ECO:0000313" key="2">
    <source>
        <dbReference type="EMBL" id="MQM13877.1"/>
    </source>
</evidence>